<name>F1Z7F9_9SPHN</name>
<feature type="region of interest" description="Disordered" evidence="1">
    <location>
        <begin position="1"/>
        <end position="23"/>
    </location>
</feature>
<dbReference type="Pfam" id="PF13379">
    <property type="entry name" value="NMT1_2"/>
    <property type="match status" value="1"/>
</dbReference>
<comment type="caution">
    <text evidence="2">The sequence shown here is derived from an EMBL/GenBank/DDBJ whole genome shotgun (WGS) entry which is preliminary data.</text>
</comment>
<dbReference type="Gene3D" id="3.40.190.10">
    <property type="entry name" value="Periplasmic binding protein-like II"/>
    <property type="match status" value="2"/>
</dbReference>
<dbReference type="AlphaFoldDB" id="F1Z7F9"/>
<dbReference type="InParanoid" id="F1Z7F9"/>
<feature type="compositionally biased region" description="Basic and acidic residues" evidence="1">
    <location>
        <begin position="1"/>
        <end position="15"/>
    </location>
</feature>
<dbReference type="EMBL" id="AEWJ01000032">
    <property type="protein sequence ID" value="EGD59471.1"/>
    <property type="molecule type" value="Genomic_DNA"/>
</dbReference>
<dbReference type="RefSeq" id="WP_008067626.1">
    <property type="nucleotide sequence ID" value="NZ_AQWK01000015.1"/>
</dbReference>
<dbReference type="HOGENOM" id="CLU_054373_1_0_5"/>
<dbReference type="PANTHER" id="PTHR30024">
    <property type="entry name" value="ALIPHATIC SULFONATES-BINDING PROTEIN-RELATED"/>
    <property type="match status" value="1"/>
</dbReference>
<keyword evidence="3" id="KW-1185">Reference proteome</keyword>
<dbReference type="SUPFAM" id="SSF53850">
    <property type="entry name" value="Periplasmic binding protein-like II"/>
    <property type="match status" value="1"/>
</dbReference>
<evidence type="ECO:0000256" key="1">
    <source>
        <dbReference type="SAM" id="MobiDB-lite"/>
    </source>
</evidence>
<gene>
    <name evidence="2" type="ORF">Y88_1503</name>
</gene>
<evidence type="ECO:0000313" key="2">
    <source>
        <dbReference type="EMBL" id="EGD59471.1"/>
    </source>
</evidence>
<accession>F1Z7F9</accession>
<proteinExistence type="predicted"/>
<evidence type="ECO:0000313" key="3">
    <source>
        <dbReference type="Proteomes" id="UP000004728"/>
    </source>
</evidence>
<sequence>MKAPFDHDAIRDPETPPRTGGTSRRVVLGGIAAAAVAGLGFDLARRHEAWPKTPKGLDRVRLAWNPNALCLAPVLLAQNKGIFARHGIDVELISYAGSTDQLLEAMSTRKADAGVGMILRWIKPLEQGFDVRLLAGTHGGCIRMSGSRRAGVTPDPLSLKGKTIGLAEITGASRNAFAVLLKYHGLDPDRDVEWRQFPQALLGEALRKGEVQAIADSDPVLFLEEKASDGDMVEVISNLSHPWQNRVCCVIGAGGFMLRENPRAAKALVLAMADAANLCSSDPHEAARAFLPYTRGASVDDLVAILKTQTHANHPLGRDLAGDVTRYTAELRAIGVMKPTTDPARFAGSIVSDVLA</sequence>
<dbReference type="OrthoDB" id="9771642at2"/>
<dbReference type="STRING" id="983920.Y88_1503"/>
<organism evidence="2 3">
    <name type="scientific">Novosphingobium nitrogenifigens DSM 19370</name>
    <dbReference type="NCBI Taxonomy" id="983920"/>
    <lineage>
        <taxon>Bacteria</taxon>
        <taxon>Pseudomonadati</taxon>
        <taxon>Pseudomonadota</taxon>
        <taxon>Alphaproteobacteria</taxon>
        <taxon>Sphingomonadales</taxon>
        <taxon>Sphingomonadaceae</taxon>
        <taxon>Novosphingobium</taxon>
    </lineage>
</organism>
<dbReference type="PANTHER" id="PTHR30024:SF21">
    <property type="entry name" value="ABC TRANSPORTER SUBSTRATE-BINDING PROTEIN"/>
    <property type="match status" value="1"/>
</dbReference>
<reference evidence="2 3" key="1">
    <citation type="journal article" date="2012" name="J. Bacteriol.">
        <title>Draft Genome Sequence of Novosphingobium nitrogenifigens Y88T.</title>
        <authorList>
            <person name="Strabala T.J."/>
            <person name="Macdonald L."/>
            <person name="Liu V."/>
            <person name="Smit A.M."/>
        </authorList>
    </citation>
    <scope>NUCLEOTIDE SEQUENCE [LARGE SCALE GENOMIC DNA]</scope>
    <source>
        <strain evidence="2 3">DSM 19370</strain>
    </source>
</reference>
<dbReference type="Proteomes" id="UP000004728">
    <property type="component" value="Unassembled WGS sequence"/>
</dbReference>
<protein>
    <submittedName>
        <fullName evidence="2">NMT1/THI5 like domain protein</fullName>
    </submittedName>
</protein>
<dbReference type="eggNOG" id="COG0715">
    <property type="taxonomic scope" value="Bacteria"/>
</dbReference>